<dbReference type="FunFam" id="2.10.25.10:FF:000009">
    <property type="entry name" value="Low-density lipoprotein receptor isoform 1"/>
    <property type="match status" value="1"/>
</dbReference>
<dbReference type="InterPro" id="IPR049883">
    <property type="entry name" value="NOTCH1_EGF-like"/>
</dbReference>
<dbReference type="PROSITE" id="PS01186">
    <property type="entry name" value="EGF_2"/>
    <property type="match status" value="2"/>
</dbReference>
<dbReference type="CDD" id="cd00112">
    <property type="entry name" value="LDLa"/>
    <property type="match status" value="4"/>
</dbReference>
<dbReference type="InterPro" id="IPR051221">
    <property type="entry name" value="LDLR-related"/>
</dbReference>
<dbReference type="FunFam" id="4.10.400.10:FF:000138">
    <property type="entry name" value="Low-density lipoprotein receptor-related protein 8"/>
    <property type="match status" value="1"/>
</dbReference>
<dbReference type="PROSITE" id="PS01209">
    <property type="entry name" value="LDLRA_1"/>
    <property type="match status" value="3"/>
</dbReference>
<dbReference type="FunFam" id="4.10.400.10:FF:000162">
    <property type="entry name" value="LDL receptor related protein 8"/>
    <property type="match status" value="1"/>
</dbReference>
<dbReference type="SMART" id="SM00181">
    <property type="entry name" value="EGF"/>
    <property type="match status" value="4"/>
</dbReference>
<dbReference type="SMART" id="SM00179">
    <property type="entry name" value="EGF_CA"/>
    <property type="match status" value="2"/>
</dbReference>
<dbReference type="GO" id="GO:0005509">
    <property type="term" value="F:calcium ion binding"/>
    <property type="evidence" value="ECO:0007669"/>
    <property type="project" value="InterPro"/>
</dbReference>
<comment type="caution">
    <text evidence="12">Lacks conserved residue(s) required for the propagation of feature annotation.</text>
</comment>
<dbReference type="FunFam" id="2.10.25.10:FF:000052">
    <property type="entry name" value="low-density lipoprotein receptor isoform X1"/>
    <property type="match status" value="1"/>
</dbReference>
<keyword evidence="3 14" id="KW-0812">Transmembrane</keyword>
<dbReference type="PROSITE" id="PS00010">
    <property type="entry name" value="ASX_HYDROXYL"/>
    <property type="match status" value="2"/>
</dbReference>
<dbReference type="InterPro" id="IPR018097">
    <property type="entry name" value="EGF_Ca-bd_CS"/>
</dbReference>
<dbReference type="PROSITE" id="PS50068">
    <property type="entry name" value="LDLRA_2"/>
    <property type="match status" value="4"/>
</dbReference>
<keyword evidence="1" id="KW-0245">EGF-like domain</keyword>
<proteinExistence type="predicted"/>
<reference evidence="16" key="2">
    <citation type="submission" date="2025-08" db="UniProtKB">
        <authorList>
            <consortium name="Ensembl"/>
        </authorList>
    </citation>
    <scope>IDENTIFICATION</scope>
</reference>
<keyword evidence="5" id="KW-0677">Repeat</keyword>
<feature type="domain" description="EGF-like" evidence="15">
    <location>
        <begin position="231"/>
        <end position="246"/>
    </location>
</feature>
<dbReference type="Pfam" id="PF00058">
    <property type="entry name" value="Ldl_recept_b"/>
    <property type="match status" value="5"/>
</dbReference>
<evidence type="ECO:0000259" key="15">
    <source>
        <dbReference type="PROSITE" id="PS01186"/>
    </source>
</evidence>
<feature type="disulfide bond" evidence="12">
    <location>
        <begin position="27"/>
        <end position="42"/>
    </location>
</feature>
<dbReference type="GO" id="GO:0043235">
    <property type="term" value="C:receptor complex"/>
    <property type="evidence" value="ECO:0007669"/>
    <property type="project" value="TreeGrafter"/>
</dbReference>
<dbReference type="SUPFAM" id="SSF57424">
    <property type="entry name" value="LDL receptor-like module"/>
    <property type="match status" value="4"/>
</dbReference>
<evidence type="ECO:0000256" key="14">
    <source>
        <dbReference type="SAM" id="Phobius"/>
    </source>
</evidence>
<dbReference type="InterPro" id="IPR036055">
    <property type="entry name" value="LDL_receptor-like_sf"/>
</dbReference>
<feature type="disulfide bond" evidence="12">
    <location>
        <begin position="54"/>
        <end position="72"/>
    </location>
</feature>
<reference evidence="16 17" key="1">
    <citation type="journal article" date="2010" name="Nature">
        <title>The sequence and de novo assembly of the giant panda genome.</title>
        <authorList>
            <person name="Li R."/>
            <person name="Fan W."/>
            <person name="Tian G."/>
            <person name="Zhu H."/>
            <person name="He L."/>
            <person name="Cai J."/>
            <person name="Huang Q."/>
            <person name="Cai Q."/>
            <person name="Li B."/>
            <person name="Bai Y."/>
            <person name="Zhang Z."/>
            <person name="Zhang Y."/>
            <person name="Wang W."/>
            <person name="Li J."/>
            <person name="Wei F."/>
            <person name="Li H."/>
            <person name="Jian M."/>
            <person name="Li J."/>
            <person name="Zhang Z."/>
            <person name="Nielsen R."/>
            <person name="Li D."/>
            <person name="Gu W."/>
            <person name="Yang Z."/>
            <person name="Xuan Z."/>
            <person name="Ryder O.A."/>
            <person name="Leung F.C."/>
            <person name="Zhou Y."/>
            <person name="Cao J."/>
            <person name="Sun X."/>
            <person name="Fu Y."/>
            <person name="Fang X."/>
            <person name="Guo X."/>
            <person name="Wang B."/>
            <person name="Hou R."/>
            <person name="Shen F."/>
            <person name="Mu B."/>
            <person name="Ni P."/>
            <person name="Lin R."/>
            <person name="Qian W."/>
            <person name="Wang G."/>
            <person name="Yu C."/>
            <person name="Nie W."/>
            <person name="Wang J."/>
            <person name="Wu Z."/>
            <person name="Liang H."/>
            <person name="Min J."/>
            <person name="Wu Q."/>
            <person name="Cheng S."/>
            <person name="Ruan J."/>
            <person name="Wang M."/>
            <person name="Shi Z."/>
            <person name="Wen M."/>
            <person name="Liu B."/>
            <person name="Ren X."/>
            <person name="Zheng H."/>
            <person name="Dong D."/>
            <person name="Cook K."/>
            <person name="Shan G."/>
            <person name="Zhang H."/>
            <person name="Kosiol C."/>
            <person name="Xie X."/>
            <person name="Lu Z."/>
            <person name="Zheng H."/>
            <person name="Li Y."/>
            <person name="Steiner C.C."/>
            <person name="Lam T.T."/>
            <person name="Lin S."/>
            <person name="Zhang Q."/>
            <person name="Li G."/>
            <person name="Tian J."/>
            <person name="Gong T."/>
            <person name="Liu H."/>
            <person name="Zhang D."/>
            <person name="Fang L."/>
            <person name="Ye C."/>
            <person name="Zhang J."/>
            <person name="Hu W."/>
            <person name="Xu A."/>
            <person name="Ren Y."/>
            <person name="Zhang G."/>
            <person name="Bruford M.W."/>
            <person name="Li Q."/>
            <person name="Ma L."/>
            <person name="Guo Y."/>
            <person name="An N."/>
            <person name="Hu Y."/>
            <person name="Zheng Y."/>
            <person name="Shi Y."/>
            <person name="Li Z."/>
            <person name="Liu Q."/>
            <person name="Chen Y."/>
            <person name="Zhao J."/>
            <person name="Qu N."/>
            <person name="Zhao S."/>
            <person name="Tian F."/>
            <person name="Wang X."/>
            <person name="Wang H."/>
            <person name="Xu L."/>
            <person name="Liu X."/>
            <person name="Vinar T."/>
            <person name="Wang Y."/>
            <person name="Lam T.W."/>
            <person name="Yiu S.M."/>
            <person name="Liu S."/>
            <person name="Zhang H."/>
            <person name="Li D."/>
            <person name="Huang Y."/>
            <person name="Wang X."/>
            <person name="Yang G."/>
            <person name="Jiang Z."/>
            <person name="Wang J."/>
            <person name="Qin N."/>
            <person name="Li L."/>
            <person name="Li J."/>
            <person name="Bolund L."/>
            <person name="Kristiansen K."/>
            <person name="Wong G.K."/>
            <person name="Olson M."/>
            <person name="Zhang X."/>
            <person name="Li S."/>
            <person name="Yang H."/>
            <person name="Wang J."/>
            <person name="Wang J."/>
        </authorList>
    </citation>
    <scope>NUCLEOTIDE SEQUENCE [LARGE SCALE GENOMIC DNA]</scope>
</reference>
<evidence type="ECO:0000256" key="11">
    <source>
        <dbReference type="ARBA" id="ARBA00046288"/>
    </source>
</evidence>
<keyword evidence="2" id="KW-0254">Endocytosis</keyword>
<evidence type="ECO:0000256" key="10">
    <source>
        <dbReference type="ARBA" id="ARBA00023180"/>
    </source>
</evidence>
<dbReference type="InterPro" id="IPR023415">
    <property type="entry name" value="LDLR_class-A_CS"/>
</dbReference>
<dbReference type="GO" id="GO:0012505">
    <property type="term" value="C:endomembrane system"/>
    <property type="evidence" value="ECO:0007669"/>
    <property type="project" value="UniProtKB-SubCell"/>
</dbReference>
<evidence type="ECO:0000256" key="9">
    <source>
        <dbReference type="ARBA" id="ARBA00023170"/>
    </source>
</evidence>
<evidence type="ECO:0000256" key="13">
    <source>
        <dbReference type="PROSITE-ProRule" id="PRU00461"/>
    </source>
</evidence>
<feature type="disulfide bond" evidence="12">
    <location>
        <begin position="150"/>
        <end position="165"/>
    </location>
</feature>
<feature type="disulfide bond" evidence="12">
    <location>
        <begin position="138"/>
        <end position="156"/>
    </location>
</feature>
<gene>
    <name evidence="16" type="primary">LRP8</name>
</gene>
<feature type="domain" description="EGF-like" evidence="15">
    <location>
        <begin position="192"/>
        <end position="206"/>
    </location>
</feature>
<dbReference type="InterPro" id="IPR011042">
    <property type="entry name" value="6-blade_b-propeller_TolB-like"/>
</dbReference>
<keyword evidence="17" id="KW-1185">Reference proteome</keyword>
<feature type="repeat" description="LDL-receptor class B" evidence="13">
    <location>
        <begin position="384"/>
        <end position="427"/>
    </location>
</feature>
<evidence type="ECO:0000313" key="16">
    <source>
        <dbReference type="Ensembl" id="ENSAMEP00000032421.1"/>
    </source>
</evidence>
<dbReference type="Pfam" id="PF07645">
    <property type="entry name" value="EGF_CA"/>
    <property type="match status" value="1"/>
</dbReference>
<dbReference type="PANTHER" id="PTHR22722:SF15">
    <property type="entry name" value="LOW-DENSITY LIPOPROTEIN RECEPTOR-RELATED"/>
    <property type="match status" value="1"/>
</dbReference>
<evidence type="ECO:0000256" key="8">
    <source>
        <dbReference type="ARBA" id="ARBA00023157"/>
    </source>
</evidence>
<feature type="disulfide bond" evidence="12">
    <location>
        <begin position="131"/>
        <end position="143"/>
    </location>
</feature>
<dbReference type="CDD" id="cd00054">
    <property type="entry name" value="EGF_CA"/>
    <property type="match status" value="1"/>
</dbReference>
<evidence type="ECO:0000256" key="4">
    <source>
        <dbReference type="ARBA" id="ARBA00022729"/>
    </source>
</evidence>
<keyword evidence="9" id="KW-0675">Receptor</keyword>
<feature type="disulfide bond" evidence="12">
    <location>
        <begin position="109"/>
        <end position="124"/>
    </location>
</feature>
<keyword evidence="8 12" id="KW-1015">Disulfide bond</keyword>
<dbReference type="SUPFAM" id="SSF63825">
    <property type="entry name" value="YWTD domain"/>
    <property type="match status" value="1"/>
</dbReference>
<protein>
    <submittedName>
        <fullName evidence="16">LDL receptor related protein 8</fullName>
    </submittedName>
</protein>
<dbReference type="PROSITE" id="PS01187">
    <property type="entry name" value="EGF_CA"/>
    <property type="match status" value="1"/>
</dbReference>
<evidence type="ECO:0000313" key="17">
    <source>
        <dbReference type="Proteomes" id="UP000008912"/>
    </source>
</evidence>
<evidence type="ECO:0000256" key="3">
    <source>
        <dbReference type="ARBA" id="ARBA00022692"/>
    </source>
</evidence>
<name>A0A7N5P4F6_AILME</name>
<dbReference type="InterPro" id="IPR002172">
    <property type="entry name" value="LDrepeatLR_classA_rpt"/>
</dbReference>
<dbReference type="InterPro" id="IPR001881">
    <property type="entry name" value="EGF-like_Ca-bd_dom"/>
</dbReference>
<feature type="disulfide bond" evidence="12">
    <location>
        <begin position="15"/>
        <end position="33"/>
    </location>
</feature>
<evidence type="ECO:0000256" key="2">
    <source>
        <dbReference type="ARBA" id="ARBA00022583"/>
    </source>
</evidence>
<dbReference type="GO" id="GO:0042562">
    <property type="term" value="F:hormone binding"/>
    <property type="evidence" value="ECO:0007669"/>
    <property type="project" value="TreeGrafter"/>
</dbReference>
<dbReference type="Ensembl" id="ENSAMET00000049092.1">
    <property type="protein sequence ID" value="ENSAMEP00000032421.1"/>
    <property type="gene ID" value="ENSAMEG00000009596.2"/>
</dbReference>
<feature type="repeat" description="LDL-receptor class B" evidence="13">
    <location>
        <begin position="294"/>
        <end position="340"/>
    </location>
</feature>
<keyword evidence="7 14" id="KW-0472">Membrane</keyword>
<dbReference type="PANTHER" id="PTHR22722">
    <property type="entry name" value="LOW-DENSITY LIPOPROTEIN RECEPTOR-RELATED PROTEIN 2-RELATED"/>
    <property type="match status" value="1"/>
</dbReference>
<evidence type="ECO:0000256" key="5">
    <source>
        <dbReference type="ARBA" id="ARBA00022737"/>
    </source>
</evidence>
<dbReference type="Pfam" id="PF14670">
    <property type="entry name" value="FXa_inhibition"/>
    <property type="match status" value="1"/>
</dbReference>
<dbReference type="Gene3D" id="4.10.400.10">
    <property type="entry name" value="Low-density Lipoprotein Receptor"/>
    <property type="match status" value="4"/>
</dbReference>
<dbReference type="InterPro" id="IPR000152">
    <property type="entry name" value="EGF-type_Asp/Asn_hydroxyl_site"/>
</dbReference>
<feature type="disulfide bond" evidence="12">
    <location>
        <begin position="47"/>
        <end position="59"/>
    </location>
</feature>
<comment type="subcellular location">
    <subcellularLocation>
        <location evidence="11">Endomembrane system</location>
        <topology evidence="11">Single-pass type I membrane protein</topology>
    </subcellularLocation>
</comment>
<dbReference type="PRINTS" id="PR00261">
    <property type="entry name" value="LDLRECEPTOR"/>
</dbReference>
<dbReference type="FunFam" id="4.10.400.10:FF:000053">
    <property type="entry name" value="Very low density lipoprotein receptor"/>
    <property type="match status" value="1"/>
</dbReference>
<dbReference type="GO" id="GO:0006898">
    <property type="term" value="P:receptor-mediated endocytosis"/>
    <property type="evidence" value="ECO:0007669"/>
    <property type="project" value="TreeGrafter"/>
</dbReference>
<dbReference type="AlphaFoldDB" id="A0A7N5P4F6"/>
<dbReference type="Proteomes" id="UP000008912">
    <property type="component" value="Unassembled WGS sequence"/>
</dbReference>
<evidence type="ECO:0000256" key="12">
    <source>
        <dbReference type="PROSITE-ProRule" id="PRU00124"/>
    </source>
</evidence>
<dbReference type="InterPro" id="IPR000033">
    <property type="entry name" value="LDLR_classB_rpt"/>
</dbReference>
<dbReference type="Gene3D" id="2.120.10.30">
    <property type="entry name" value="TolB, C-terminal domain"/>
    <property type="match status" value="1"/>
</dbReference>
<evidence type="ECO:0000256" key="6">
    <source>
        <dbReference type="ARBA" id="ARBA00022989"/>
    </source>
</evidence>
<dbReference type="SUPFAM" id="SSF57196">
    <property type="entry name" value="EGF/Laminin"/>
    <property type="match status" value="3"/>
</dbReference>
<organism evidence="16 17">
    <name type="scientific">Ailuropoda melanoleuca</name>
    <name type="common">Giant panda</name>
    <dbReference type="NCBI Taxonomy" id="9646"/>
    <lineage>
        <taxon>Eukaryota</taxon>
        <taxon>Metazoa</taxon>
        <taxon>Chordata</taxon>
        <taxon>Craniata</taxon>
        <taxon>Vertebrata</taxon>
        <taxon>Euteleostomi</taxon>
        <taxon>Mammalia</taxon>
        <taxon>Eutheria</taxon>
        <taxon>Laurasiatheria</taxon>
        <taxon>Carnivora</taxon>
        <taxon>Caniformia</taxon>
        <taxon>Ursidae</taxon>
        <taxon>Ailuropoda</taxon>
    </lineage>
</organism>
<feature type="transmembrane region" description="Helical" evidence="14">
    <location>
        <begin position="582"/>
        <end position="605"/>
    </location>
</feature>
<feature type="repeat" description="LDL-receptor class B" evidence="13">
    <location>
        <begin position="428"/>
        <end position="472"/>
    </location>
</feature>
<dbReference type="GeneTree" id="ENSGT00940000154819"/>
<dbReference type="InterPro" id="IPR000742">
    <property type="entry name" value="EGF"/>
</dbReference>
<dbReference type="FunFam" id="2.120.10.30:FF:000002">
    <property type="entry name" value="low-density lipoprotein receptor isoform X1"/>
    <property type="match status" value="1"/>
</dbReference>
<reference evidence="16" key="3">
    <citation type="submission" date="2025-09" db="UniProtKB">
        <authorList>
            <consortium name="Ensembl"/>
        </authorList>
    </citation>
    <scope>IDENTIFICATION</scope>
</reference>
<evidence type="ECO:0000256" key="7">
    <source>
        <dbReference type="ARBA" id="ARBA00023136"/>
    </source>
</evidence>
<accession>A0A7N5P4F6</accession>
<keyword evidence="4" id="KW-0732">Signal</keyword>
<keyword evidence="10" id="KW-0325">Glycoprotein</keyword>
<dbReference type="SMART" id="SM00192">
    <property type="entry name" value="LDLa"/>
    <property type="match status" value="4"/>
</dbReference>
<dbReference type="SMART" id="SM00135">
    <property type="entry name" value="LY"/>
    <property type="match status" value="5"/>
</dbReference>
<dbReference type="Pfam" id="PF00057">
    <property type="entry name" value="Ldl_recept_a"/>
    <property type="match status" value="4"/>
</dbReference>
<feature type="repeat" description="LDL-receptor class B" evidence="13">
    <location>
        <begin position="341"/>
        <end position="383"/>
    </location>
</feature>
<dbReference type="Gene3D" id="2.10.25.10">
    <property type="entry name" value="Laminin"/>
    <property type="match status" value="3"/>
</dbReference>
<dbReference type="GO" id="GO:0007399">
    <property type="term" value="P:nervous system development"/>
    <property type="evidence" value="ECO:0007669"/>
    <property type="project" value="UniProtKB-ARBA"/>
</dbReference>
<feature type="disulfide bond" evidence="12">
    <location>
        <begin position="8"/>
        <end position="20"/>
    </location>
</feature>
<sequence>GQGPVKECEEDQFRCRNERCIPSVWRCDEDDDCSDNSDEDDCPKRTCADSDFTCGNGHCIPERWKCDGEEECPDGSDESETTCTKQVCPAEKLSCGPASHKCVPASWRCDGEKDCESGADEAGCASSLGTCRGDEFQCGDGTCVPTIKRCNQEQDCLDGSDEAGCLQGLNECLHNNGGCSHICTDLKIGFECTCPTGYQLLDQKTCGDIDECEDPDACSQICINYKGYFKCECHSGYEMDTLTKNCKAVAGRSPSLIFTNRHEVRRIDLVKRDYSRLIPMLKNVVALDVEVATNRIYWCDLSYRKIYSAYMDKASDPAEQEVLVDEQLHSPEGLAVDWVHKHIYWTDSGNKTISVATIDGGRRCTLFSRDLSEPRAIAVDPLRGFMYWSDWGYQAKIEKSGLNGADRQTLVSDNIEWPNGITLDLLNQRLYWVDSKLHQLSSIDLSGGNRKMLISSPDFLSHPFGIAVFEDKVFWTDLENEAIFSANRLNGLEISVLAENLNNPHDIVIFHELKQPRAADACELSAQPNGGCEYLCLPAPQISSPSPKYTCACPDTMWLGPDMKRCYRDGNEGGKMGSTVTAAVIGILVPMVVIALLCVSGYLIWRNWKRKNTKSMNFDNPVYRKTTEEEDEDELHIGRTAQIGHVYPARVALSLEDDGLP</sequence>
<evidence type="ECO:0000256" key="1">
    <source>
        <dbReference type="ARBA" id="ARBA00022536"/>
    </source>
</evidence>
<keyword evidence="6 14" id="KW-1133">Transmembrane helix</keyword>
<dbReference type="GO" id="GO:0016324">
    <property type="term" value="C:apical plasma membrane"/>
    <property type="evidence" value="ECO:0007669"/>
    <property type="project" value="TreeGrafter"/>
</dbReference>
<dbReference type="PROSITE" id="PS51120">
    <property type="entry name" value="LDLRB"/>
    <property type="match status" value="4"/>
</dbReference>